<proteinExistence type="predicted"/>
<evidence type="ECO:0000313" key="2">
    <source>
        <dbReference type="Proteomes" id="UP000886501"/>
    </source>
</evidence>
<comment type="caution">
    <text evidence="1">The sequence shown here is derived from an EMBL/GenBank/DDBJ whole genome shotgun (WGS) entry which is preliminary data.</text>
</comment>
<sequence>MDHPTTDSEVVSELLGLADTLKHDIHEQEAKEFAMFRARHKGDFEALRVLYPQFIEAENYAAALLCLDLTFIPTLPPHGVAIVDAESELSFHLAYFELLDRLRREDRLDSGSMRQKVFAFQPREDDRFFIPANSFLRAVFIPKPDIAQEKGGCVVTHEELRHTLDREIPEYIYLRAKQQHNTYRRRLGAAPCLMMVARGECPKPDCQFQHIRPERITASWFNARIRSVLMEIRILNLAGFHPKGVIVHWIGILYSTLHPPLPKLGSIATLDLGNTPESTEGIRILREWIWQACDKLLFSTSASPFEYIETFIPEFMPVCTMAYDFDLERAEGYVPRTRMYRYEKWPLCLTRPGLRMERHFIVRDFVLFLQGGPHHSLILGALYLRQILVNRIPVDIGPFCDAVERLCGLHILAYRFMTGRGTLHGVTLPRSWFIGLFRSLPPLGKHTSHIPHFVNDTIELLRRIDLQREHYNPQIFDNQQFKHNGSRLIPLYASVYIARICFCLCLLGYNINDNQLRSKVLKAIHCLWRPERVNGVYRQYAEASDWRGLVNVFTKSLSDSTLDEMILLLYSKAPKPQGWVSRYIRTVMYENIKEIPDRLRQKAADCADARELVNPPPSFPTSEGRQVEPDNDEGQQNHDTLPEEDVLNPSDGEPPVDNGSQGETSTSPEEIQAALTIEAAYYRVIKRRKEVPKGIDATRARLWSLLHDRASSMEWPRHKRYKLLMQGPLVHVLVCLGSIKMCADQINRDAKKQLQGDDHRRLEELIERSDRSSDLQRATVELQTKLGHSSPLHEDRSVLKLKAAVLEVERLIDRLSEFPGSAAIKTKERIKEDWKLGWDSIVKEGVKQILDISLFDVEALDSSGGLKTALRSVENACFQADPVIAGMVMTLSSRSHVLEYIFSALDEKAYEKLSSWIISEFPKPTTPNMTDTLSMRLLRRLSSSLLFAEYPSAADAPSDLRVFWRKVELSFEFLQDLEINVRGSRTAKATSPVSRKKGKTVAGGSRDDSFDFDSLGINGPTTDTGVREGCARVLSELQSILEYYLLVLRQPLVSEVFKSSYMKVYLAKENTAEERASSPEAEIMIAAPDRPAGPAFPMIQPMKASLYFEGIEGFGGWAILLSTRALKDLRDVKRSDGAMFRIVMKKIKQLSQGHFSPDNQKRLTGLVTKLPIYEAKMTNDTRLVYHIDCIPDQDRERQAIRVFGVFTHAQLDHGGFWDTLSQQLQHGGAHYVERCTFRNKPISPGDNVILPAVFPPLQIQDTPPVDPLIKVSEEDIRTIHSMHILEKFVTFSQALLNSILIDKEVSHVFQVSAQEQEIIEHSSSCYVIGRSGTGKTTTMLFKMLGVERTWQQYPDMGPKPRQVFVTQSKVLATKVEEYFAQLMGSLEAAADSRDRLRMMVKEANQRARLMDQDDDKNWRSDLPDKFSELSEEHFPLFITYDRLCTMLENDIKGGNDNYCFVVPKTPVIEDMTVSPRSPTSPTKSRFRERSRSILSSDYIQQFRRNFVSYGEFRASYWAHLPQTFTRVLDPALVFGEIMGVIKGSEEAVGTQQMCLDRETYRSLSCRTQGTFAHKRDEIYDLFMAYTKLRDQRQDYDTADRSHYILKALRDVGLKGRKVDLLYIDEVQDNLLVDTLILRTLCNNQRGLFWAGDTAQTIAVGSSFRFTELKAFQHRIEKQLSQEPGLAPAEPRTFELVVNYRSHGGIVSCARSIIELITHYWPHSIDPLKPERALIDGARPTFYSDQGDVAFEKSLFRTGGGGPVEFGAKQCILVRNDITKEKLQERLGKSIIMTLYDSKGLEFNDVLLYNFFEDSTATLSQWRLVLNDVEQKDHDYGVPVFDETRHASICSELKFLYVAITRAKKNLWIMDSSETAEPMKAYWKSRSQIKISSTTSEIASLAASSTTEEWIRTGEYMFFSKRYAQASIAFQRAKRPREAAVCDAYLLREKARSHPSTAGAPREKVFIEAAMAFNACAQVAPLKLEDERQAYYRNAGECFSEGRKWDEAGKNYVKAEEYTSAARAYRKGGHFDEMVEVLRLYGNSIDSEVVRHLTQVARMFYFKAGGISNCEKGIQLFSSDDQALVFLEDYDLDEARATVFQSRGKALEAAEAHAKDGRVLEAVEVLLERAAPSTKESRMAVRYVLAGLWKRMSFGVGFRKSDTSTTSLLQISFRLDSSAMTDDEVDELSMFKSIAACNQEASVNHDATDNADPDFVHLRRLAFRFLRRDNKTAALMCLDHVFSRAPSLHKATSMETESLLSTYFTYVWLLDRFWRDSQLSEGSNCQKIFAFEVQQKDHYLVPRDTFIHGKVSAARGTLNDPPPEYICSHEELGRVISSAILGHIRTRVEMQERACRGTRGFSPCLNTLTGRNCSNERCQFQHISPNEITLDWFHARLRFLFLEFKILRLAQLFDKGVMQYWLQMFYSALCPPIRKLGSLNNLDLRRIPEGEQVMYIIQEWTWYACKDLKMGSPPPSLEYNDHFIPDFMATCTLAYDLDFTNAVVYVPEMRVFHLKKRPSCLIRDGGYSIVYDFVTFLQYKSRQSLRAGCDFMRHVLSSQLRLDLSAFCDLAERLCALFIVEYCVQHKGNITNVTLPKSWLIHISRAFSATGKYTREMKPFLYTCVELMRRIDLSGEGVGEHLRASSARLNPFTSTVYVARMCSCLSLLGYNINDKQLKSDIVVAIQQFRKEDWRTTPALYRDYAWARDWNDLIKAFRNSFTDSPMDELILLLYSKSSRPYGWTSSFARPVIYDRLEDVISGIAFQTSKRIDGPPMPLPSQSSTAATENQVDNNHDGEREREGAPHESVVEGDEEDLPEQESHGIQTPELQAKIDAARKIQAVCIRYLKKAVPTGIHATRTRFWNQLQTRTAGMVWSHPSRYKLILRGPLVHVLVCLDVIGAATDSAKREVKKQSKAAHHEELEEVMESQARYRGLLKAVISLQKKLGPSSDFHERRDLLALKAAVLEVQEVIERAAGDLSFIAAMKEIDQDWEHGRKGILKEAVHRKIQKPKLVIDPEDYLYL</sequence>
<name>A0ACB6ZCN5_THEGA</name>
<dbReference type="Proteomes" id="UP000886501">
    <property type="component" value="Unassembled WGS sequence"/>
</dbReference>
<organism evidence="1 2">
    <name type="scientific">Thelephora ganbajun</name>
    <name type="common">Ganba fungus</name>
    <dbReference type="NCBI Taxonomy" id="370292"/>
    <lineage>
        <taxon>Eukaryota</taxon>
        <taxon>Fungi</taxon>
        <taxon>Dikarya</taxon>
        <taxon>Basidiomycota</taxon>
        <taxon>Agaricomycotina</taxon>
        <taxon>Agaricomycetes</taxon>
        <taxon>Thelephorales</taxon>
        <taxon>Thelephoraceae</taxon>
        <taxon>Thelephora</taxon>
    </lineage>
</organism>
<keyword evidence="2" id="KW-1185">Reference proteome</keyword>
<accession>A0ACB6ZCN5</accession>
<protein>
    <submittedName>
        <fullName evidence="1">Uncharacterized protein</fullName>
    </submittedName>
</protein>
<reference evidence="1" key="2">
    <citation type="journal article" date="2020" name="Nat. Commun.">
        <title>Large-scale genome sequencing of mycorrhizal fungi provides insights into the early evolution of symbiotic traits.</title>
        <authorList>
            <person name="Miyauchi S."/>
            <person name="Kiss E."/>
            <person name="Kuo A."/>
            <person name="Drula E."/>
            <person name="Kohler A."/>
            <person name="Sanchez-Garcia M."/>
            <person name="Morin E."/>
            <person name="Andreopoulos B."/>
            <person name="Barry K.W."/>
            <person name="Bonito G."/>
            <person name="Buee M."/>
            <person name="Carver A."/>
            <person name="Chen C."/>
            <person name="Cichocki N."/>
            <person name="Clum A."/>
            <person name="Culley D."/>
            <person name="Crous P.W."/>
            <person name="Fauchery L."/>
            <person name="Girlanda M."/>
            <person name="Hayes R.D."/>
            <person name="Keri Z."/>
            <person name="LaButti K."/>
            <person name="Lipzen A."/>
            <person name="Lombard V."/>
            <person name="Magnuson J."/>
            <person name="Maillard F."/>
            <person name="Murat C."/>
            <person name="Nolan M."/>
            <person name="Ohm R.A."/>
            <person name="Pangilinan J."/>
            <person name="Pereira M.F."/>
            <person name="Perotto S."/>
            <person name="Peter M."/>
            <person name="Pfister S."/>
            <person name="Riley R."/>
            <person name="Sitrit Y."/>
            <person name="Stielow J.B."/>
            <person name="Szollosi G."/>
            <person name="Zifcakova L."/>
            <person name="Stursova M."/>
            <person name="Spatafora J.W."/>
            <person name="Tedersoo L."/>
            <person name="Vaario L.M."/>
            <person name="Yamada A."/>
            <person name="Yan M."/>
            <person name="Wang P."/>
            <person name="Xu J."/>
            <person name="Bruns T."/>
            <person name="Baldrian P."/>
            <person name="Vilgalys R."/>
            <person name="Dunand C."/>
            <person name="Henrissat B."/>
            <person name="Grigoriev I.V."/>
            <person name="Hibbett D."/>
            <person name="Nagy L.G."/>
            <person name="Martin F.M."/>
        </authorList>
    </citation>
    <scope>NUCLEOTIDE SEQUENCE</scope>
    <source>
        <strain evidence="1">P2</strain>
    </source>
</reference>
<reference evidence="1" key="1">
    <citation type="submission" date="2019-10" db="EMBL/GenBank/DDBJ databases">
        <authorList>
            <consortium name="DOE Joint Genome Institute"/>
            <person name="Kuo A."/>
            <person name="Miyauchi S."/>
            <person name="Kiss E."/>
            <person name="Drula E."/>
            <person name="Kohler A."/>
            <person name="Sanchez-Garcia M."/>
            <person name="Andreopoulos B."/>
            <person name="Barry K.W."/>
            <person name="Bonito G."/>
            <person name="Buee M."/>
            <person name="Carver A."/>
            <person name="Chen C."/>
            <person name="Cichocki N."/>
            <person name="Clum A."/>
            <person name="Culley D."/>
            <person name="Crous P.W."/>
            <person name="Fauchery L."/>
            <person name="Girlanda M."/>
            <person name="Hayes R."/>
            <person name="Keri Z."/>
            <person name="Labutti K."/>
            <person name="Lipzen A."/>
            <person name="Lombard V."/>
            <person name="Magnuson J."/>
            <person name="Maillard F."/>
            <person name="Morin E."/>
            <person name="Murat C."/>
            <person name="Nolan M."/>
            <person name="Ohm R."/>
            <person name="Pangilinan J."/>
            <person name="Pereira M."/>
            <person name="Perotto S."/>
            <person name="Peter M."/>
            <person name="Riley R."/>
            <person name="Sitrit Y."/>
            <person name="Stielow B."/>
            <person name="Szollosi G."/>
            <person name="Zifcakova L."/>
            <person name="Stursova M."/>
            <person name="Spatafora J.W."/>
            <person name="Tedersoo L."/>
            <person name="Vaario L.-M."/>
            <person name="Yamada A."/>
            <person name="Yan M."/>
            <person name="Wang P."/>
            <person name="Xu J."/>
            <person name="Bruns T."/>
            <person name="Baldrian P."/>
            <person name="Vilgalys R."/>
            <person name="Henrissat B."/>
            <person name="Grigoriev I.V."/>
            <person name="Hibbett D."/>
            <person name="Nagy L.G."/>
            <person name="Martin F.M."/>
        </authorList>
    </citation>
    <scope>NUCLEOTIDE SEQUENCE</scope>
    <source>
        <strain evidence="1">P2</strain>
    </source>
</reference>
<evidence type="ECO:0000313" key="1">
    <source>
        <dbReference type="EMBL" id="KAF9647525.1"/>
    </source>
</evidence>
<dbReference type="EMBL" id="MU118032">
    <property type="protein sequence ID" value="KAF9647525.1"/>
    <property type="molecule type" value="Genomic_DNA"/>
</dbReference>
<gene>
    <name evidence="1" type="ORF">BDM02DRAFT_3187952</name>
</gene>